<dbReference type="SUPFAM" id="SSF56436">
    <property type="entry name" value="C-type lectin-like"/>
    <property type="match status" value="1"/>
</dbReference>
<dbReference type="CDD" id="cd00037">
    <property type="entry name" value="CLECT"/>
    <property type="match status" value="1"/>
</dbReference>
<keyword evidence="1" id="KW-1015">Disulfide bond</keyword>
<dbReference type="InterPro" id="IPR016186">
    <property type="entry name" value="C-type_lectin-like/link_sf"/>
</dbReference>
<dbReference type="InterPro" id="IPR018378">
    <property type="entry name" value="C-type_lectin_CS"/>
</dbReference>
<protein>
    <submittedName>
        <fullName evidence="5">C-type lectin BfL-2-like</fullName>
    </submittedName>
</protein>
<evidence type="ECO:0000313" key="5">
    <source>
        <dbReference type="RefSeq" id="XP_006825856.1"/>
    </source>
</evidence>
<dbReference type="PANTHER" id="PTHR22801:SF63">
    <property type="entry name" value="C-TYPE LECTIN DOMAIN-CONTAINING PROTEIN"/>
    <property type="match status" value="1"/>
</dbReference>
<dbReference type="SMART" id="SM00034">
    <property type="entry name" value="CLECT"/>
    <property type="match status" value="1"/>
</dbReference>
<dbReference type="Pfam" id="PF00059">
    <property type="entry name" value="Lectin_C"/>
    <property type="match status" value="1"/>
</dbReference>
<dbReference type="PROSITE" id="PS50041">
    <property type="entry name" value="C_TYPE_LECTIN_2"/>
    <property type="match status" value="1"/>
</dbReference>
<keyword evidence="4" id="KW-1185">Reference proteome</keyword>
<keyword evidence="2" id="KW-0732">Signal</keyword>
<proteinExistence type="predicted"/>
<feature type="domain" description="C-type lectin" evidence="3">
    <location>
        <begin position="48"/>
        <end position="174"/>
    </location>
</feature>
<evidence type="ECO:0000256" key="2">
    <source>
        <dbReference type="SAM" id="SignalP"/>
    </source>
</evidence>
<evidence type="ECO:0000259" key="3">
    <source>
        <dbReference type="PROSITE" id="PS50041"/>
    </source>
</evidence>
<dbReference type="Proteomes" id="UP000694865">
    <property type="component" value="Unplaced"/>
</dbReference>
<dbReference type="InterPro" id="IPR001304">
    <property type="entry name" value="C-type_lectin-like"/>
</dbReference>
<accession>A0ABM0N0R5</accession>
<dbReference type="RefSeq" id="XP_006825856.1">
    <property type="nucleotide sequence ID" value="XM_006825793.1"/>
</dbReference>
<dbReference type="Gene3D" id="3.10.100.10">
    <property type="entry name" value="Mannose-Binding Protein A, subunit A"/>
    <property type="match status" value="1"/>
</dbReference>
<dbReference type="InterPro" id="IPR050801">
    <property type="entry name" value="Ca-Dep_Lectins_ImmuneDev"/>
</dbReference>
<dbReference type="InterPro" id="IPR016187">
    <property type="entry name" value="CTDL_fold"/>
</dbReference>
<gene>
    <name evidence="5" type="primary">LOC100376848</name>
</gene>
<reference evidence="5" key="1">
    <citation type="submission" date="2025-08" db="UniProtKB">
        <authorList>
            <consortium name="RefSeq"/>
        </authorList>
    </citation>
    <scope>IDENTIFICATION</scope>
    <source>
        <tissue evidence="5">Testes</tissue>
    </source>
</reference>
<dbReference type="GeneID" id="100376848"/>
<name>A0ABM0N0R5_SACKO</name>
<feature type="signal peptide" evidence="2">
    <location>
        <begin position="1"/>
        <end position="24"/>
    </location>
</feature>
<evidence type="ECO:0000256" key="1">
    <source>
        <dbReference type="ARBA" id="ARBA00023157"/>
    </source>
</evidence>
<evidence type="ECO:0000313" key="4">
    <source>
        <dbReference type="Proteomes" id="UP000694865"/>
    </source>
</evidence>
<organism evidence="4 5">
    <name type="scientific">Saccoglossus kowalevskii</name>
    <name type="common">Acorn worm</name>
    <dbReference type="NCBI Taxonomy" id="10224"/>
    <lineage>
        <taxon>Eukaryota</taxon>
        <taxon>Metazoa</taxon>
        <taxon>Hemichordata</taxon>
        <taxon>Enteropneusta</taxon>
        <taxon>Harrimaniidae</taxon>
        <taxon>Saccoglossus</taxon>
    </lineage>
</organism>
<sequence>MTIDAFTACLGFCIFTLVVTRASADCAGLTKRSIDDPVVCHEFGPVCVDNTAYMVYTRKASWLDAEQNCSSLGGTLYVMNSTKVDKMVRKFIISEYLDDLIVVTGYWTGLNDIDEEGVYRWPDGSVLESEDYSRWARNQPNNRKNSQDCVQIWKDAGYKWDDATCTKRKPYVCEYQNLGGPDGCSLYSS</sequence>
<dbReference type="PANTHER" id="PTHR22801">
    <property type="entry name" value="LITHOSTATHINE"/>
    <property type="match status" value="1"/>
</dbReference>
<feature type="chain" id="PRO_5046490489" evidence="2">
    <location>
        <begin position="25"/>
        <end position="189"/>
    </location>
</feature>
<dbReference type="PROSITE" id="PS00615">
    <property type="entry name" value="C_TYPE_LECTIN_1"/>
    <property type="match status" value="1"/>
</dbReference>